<keyword evidence="2" id="KW-1185">Reference proteome</keyword>
<dbReference type="EMBL" id="JF974320">
    <property type="protein sequence ID" value="AET84971.1"/>
    <property type="molecule type" value="Genomic_DNA"/>
</dbReference>
<gene>
    <name evidence="1" type="ORF">MPXG_00173</name>
</gene>
<proteinExistence type="predicted"/>
<evidence type="ECO:0000313" key="1">
    <source>
        <dbReference type="EMBL" id="AET84971.1"/>
    </source>
</evidence>
<accession>G9E6E4</accession>
<reference evidence="1 2" key="1">
    <citation type="submission" date="2010-12" db="EMBL/GenBank/DDBJ databases">
        <title>The Genome Sequence of Micromonas pusilla virus SP1.</title>
        <authorList>
            <consortium name="The Broad Institute Genome Sequencing Platform"/>
            <person name="Henn M.R."/>
            <person name="Suttle C."/>
            <person name="Winget D."/>
            <person name="Chan A."/>
            <person name="Levin J."/>
            <person name="Malboeuf C."/>
            <person name="Casali M."/>
            <person name="Russ C."/>
            <person name="Lennon N."/>
            <person name="Chapman S.B."/>
            <person name="Erlich R."/>
            <person name="Young S.K."/>
            <person name="Yandava C."/>
            <person name="Zeng Q."/>
            <person name="Alvarado L."/>
            <person name="Anderson S."/>
            <person name="Berlin A."/>
            <person name="Chen Z."/>
            <person name="Freedman E."/>
            <person name="Gellesch M."/>
            <person name="Goldberg J."/>
            <person name="Green L."/>
            <person name="Griggs A."/>
            <person name="Gujja S."/>
            <person name="Heilman E.R."/>
            <person name="Heiman D."/>
            <person name="Hollinger A."/>
            <person name="Howarth C."/>
            <person name="Larson L."/>
            <person name="Mehta T."/>
            <person name="Pearson M."/>
            <person name="Roberts A."/>
            <person name="Ryan E."/>
            <person name="Saif S."/>
            <person name="Shea T."/>
            <person name="Shenoy N."/>
            <person name="Sisk P."/>
            <person name="Stolte C."/>
            <person name="Sykes S."/>
            <person name="White J."/>
            <person name="Haas B."/>
            <person name="Nusbaum C."/>
            <person name="Birren B."/>
        </authorList>
    </citation>
    <scope>NUCLEOTIDE SEQUENCE [LARGE SCALE GENOMIC DNA]</scope>
    <source>
        <strain evidence="1 2">SP1</strain>
    </source>
</reference>
<organism evidence="1 2">
    <name type="scientific">Micromonas pusilla virus SP1</name>
    <name type="common">MpV-SP1</name>
    <dbReference type="NCBI Taxonomy" id="373996"/>
    <lineage>
        <taxon>Viruses</taxon>
        <taxon>Varidnaviria</taxon>
        <taxon>Bamfordvirae</taxon>
        <taxon>Nucleocytoviricota</taxon>
        <taxon>Megaviricetes</taxon>
        <taxon>Algavirales</taxon>
        <taxon>Phycodnaviridae</taxon>
        <taxon>Prasinovirus</taxon>
        <taxon>Prasinovirus micromonas</taxon>
    </lineage>
</organism>
<organismHost>
    <name type="scientific">Micromonas pusilla</name>
    <name type="common">Picoplanktonic green alga</name>
    <name type="synonym">Chromulina pusilla</name>
    <dbReference type="NCBI Taxonomy" id="38833"/>
</organismHost>
<dbReference type="Proteomes" id="UP000232710">
    <property type="component" value="Segment"/>
</dbReference>
<protein>
    <submittedName>
        <fullName evidence="1">Uncharacterized protein</fullName>
    </submittedName>
</protein>
<name>G9E6E4_MPSP1</name>
<evidence type="ECO:0000313" key="2">
    <source>
        <dbReference type="Proteomes" id="UP000232710"/>
    </source>
</evidence>
<sequence length="119" mass="14259">MEHLKEVMQHIDNNSEHLPEGEYLKICRCLHKVFKSYPEQRESISSSLLYDGLAWPPPFRLYDIWNQVQQLRRDLSECRNQTEFFSIRADSDRLKQTYIELVDSTTTDPRLRSAWISRI</sequence>